<dbReference type="Proteomes" id="UP000642673">
    <property type="component" value="Unassembled WGS sequence"/>
</dbReference>
<keyword evidence="3" id="KW-1185">Reference proteome</keyword>
<organism evidence="2 3">
    <name type="scientific">Streptomyces cirratus</name>
    <dbReference type="NCBI Taxonomy" id="68187"/>
    <lineage>
        <taxon>Bacteria</taxon>
        <taxon>Bacillati</taxon>
        <taxon>Actinomycetota</taxon>
        <taxon>Actinomycetes</taxon>
        <taxon>Kitasatosporales</taxon>
        <taxon>Streptomycetaceae</taxon>
        <taxon>Streptomyces</taxon>
    </lineage>
</organism>
<proteinExistence type="predicted"/>
<name>A0ABQ3F5R1_9ACTN</name>
<accession>A0ABQ3F5R1</accession>
<evidence type="ECO:0000259" key="1">
    <source>
        <dbReference type="Pfam" id="PF09339"/>
    </source>
</evidence>
<dbReference type="InterPro" id="IPR005471">
    <property type="entry name" value="Tscrpt_reg_IclR_N"/>
</dbReference>
<evidence type="ECO:0000313" key="2">
    <source>
        <dbReference type="EMBL" id="GHB85970.1"/>
    </source>
</evidence>
<reference evidence="3" key="1">
    <citation type="journal article" date="2019" name="Int. J. Syst. Evol. Microbiol.">
        <title>The Global Catalogue of Microorganisms (GCM) 10K type strain sequencing project: providing services to taxonomists for standard genome sequencing and annotation.</title>
        <authorList>
            <consortium name="The Broad Institute Genomics Platform"/>
            <consortium name="The Broad Institute Genome Sequencing Center for Infectious Disease"/>
            <person name="Wu L."/>
            <person name="Ma J."/>
        </authorList>
    </citation>
    <scope>NUCLEOTIDE SEQUENCE [LARGE SCALE GENOMIC DNA]</scope>
    <source>
        <strain evidence="3">JCM 4738</strain>
    </source>
</reference>
<gene>
    <name evidence="2" type="ORF">GCM10010347_66240</name>
</gene>
<comment type="caution">
    <text evidence="2">The sequence shown here is derived from an EMBL/GenBank/DDBJ whole genome shotgun (WGS) entry which is preliminary data.</text>
</comment>
<protein>
    <recommendedName>
        <fullName evidence="1">HTH iclR-type domain-containing protein</fullName>
    </recommendedName>
</protein>
<sequence>MAPRGKLAQIGNFTGPVKSTFWSKFAWLACDDELVEAPLIREAHLLEQGIQALRDLLGQEWQVTQRPNKTKVFDASLEVKAEGDSVLTQMLVEATQAVAPRFVMDQLVPKAQLLREVHHYTNLLVIAPWISSQARELLRQNGIAYLDLTGNVDIRVPRPAIIIHTVGAQKAPRSAPREASRTTLAGVKAGRLVRLLADVPPPHRATDLHRTSTLSLPYVSRLLDTLEDQLLIRREGRIITDVDWAQLLRARARETSLLSHGSYRGFLAPNGVPALLQQIAQLPKAYDGGLAAIDGLSVTGSYAAQRFVQIAVGGQLMLYVASWLNVDDAADELGLLPVAEGADVLLLNEPDSFVRRRSEFVDGVQYVAPSQAALDCLAGPGRMPAEGEALLDFMEAYPDEWRASENDVWARPVQH</sequence>
<evidence type="ECO:0000313" key="3">
    <source>
        <dbReference type="Proteomes" id="UP000642673"/>
    </source>
</evidence>
<feature type="domain" description="HTH iclR-type" evidence="1">
    <location>
        <begin position="188"/>
        <end position="235"/>
    </location>
</feature>
<dbReference type="Pfam" id="PF09339">
    <property type="entry name" value="HTH_IclR"/>
    <property type="match status" value="1"/>
</dbReference>
<dbReference type="EMBL" id="BMVP01000030">
    <property type="protein sequence ID" value="GHB85970.1"/>
    <property type="molecule type" value="Genomic_DNA"/>
</dbReference>